<organism evidence="3 4">
    <name type="scientific">Trichuris trichiura</name>
    <name type="common">Whipworm</name>
    <name type="synonym">Trichocephalus trichiurus</name>
    <dbReference type="NCBI Taxonomy" id="36087"/>
    <lineage>
        <taxon>Eukaryota</taxon>
        <taxon>Metazoa</taxon>
        <taxon>Ecdysozoa</taxon>
        <taxon>Nematoda</taxon>
        <taxon>Enoplea</taxon>
        <taxon>Dorylaimia</taxon>
        <taxon>Trichinellida</taxon>
        <taxon>Trichuridae</taxon>
        <taxon>Trichuris</taxon>
    </lineage>
</organism>
<sequence length="447" mass="49618">MDLQQSSNPYCSMEIPYASVAVRLAEPYASGRFRALLQVNGIKLCLDTLQGSVMGGKRKMAKSNDTKTIGNSSVNMAETSNGSLNAADLMNGVSNACQLNGHKDSDDSTPNDDQSVSMPGGDTVLATFVSGDTPTAGDSVNPEHPNRSQTAEAMLADGEKPISLKLSAPGADLLEVQVVRIERPFKYSSEPRYMQMGFNELVQELQQILMDGDDTCHRTCFAFKFGDKYLNNYMEIRHIEGLVDGSVLKVVEEPYTLRQARIHVRHVRDLLRVPNGSDCFLGSEGISPTYVDKILDFLPNERKRVGKGQIDCTPPDFIMPNSEMRPMTALYNFAIEKPVRCIKLMTLTCWNPPPGPRKLKGDILYLFVLTLENKGFHITCCPRGFYVNMSTDDTFNPTPVNPHMVCHSLIDLLLQYDGSNCQVTLPCRYATTISGQMEFFVNRIPEI</sequence>
<proteinExistence type="predicted"/>
<gene>
    <name evidence="3" type="ORF">TTRE_0000918901</name>
</gene>
<dbReference type="Proteomes" id="UP000030665">
    <property type="component" value="Unassembled WGS sequence"/>
</dbReference>
<dbReference type="GO" id="GO:0003729">
    <property type="term" value="F:mRNA binding"/>
    <property type="evidence" value="ECO:0007669"/>
    <property type="project" value="TreeGrafter"/>
</dbReference>
<evidence type="ECO:0000313" key="4">
    <source>
        <dbReference type="Proteomes" id="UP000030665"/>
    </source>
</evidence>
<dbReference type="STRING" id="36087.A0A077ZM34"/>
<dbReference type="OrthoDB" id="1414216at2759"/>
<dbReference type="InterPro" id="IPR023231">
    <property type="entry name" value="GSKIP_dom_sf"/>
</dbReference>
<dbReference type="PANTHER" id="PTHR12601">
    <property type="entry name" value="EUKARYOTIC TRANSLATION INITIATION FACTOR 3 SUBUNIT EIF-3"/>
    <property type="match status" value="1"/>
</dbReference>
<dbReference type="GO" id="GO:0005737">
    <property type="term" value="C:cytoplasm"/>
    <property type="evidence" value="ECO:0007669"/>
    <property type="project" value="TreeGrafter"/>
</dbReference>
<dbReference type="EMBL" id="HG807409">
    <property type="protein sequence ID" value="CDW60794.1"/>
    <property type="molecule type" value="Genomic_DNA"/>
</dbReference>
<feature type="domain" description="Clustered mitochondria protein N-terminal" evidence="2">
    <location>
        <begin position="200"/>
        <end position="270"/>
    </location>
</feature>
<reference evidence="3" key="2">
    <citation type="submission" date="2014-03" db="EMBL/GenBank/DDBJ databases">
        <title>The whipworm genome and dual-species transcriptomics of an intimate host-pathogen interaction.</title>
        <authorList>
            <person name="Foth B.J."/>
            <person name="Tsai I.J."/>
            <person name="Reid A.J."/>
            <person name="Bancroft A.J."/>
            <person name="Nichol S."/>
            <person name="Tracey A."/>
            <person name="Holroyd N."/>
            <person name="Cotton J.A."/>
            <person name="Stanley E.J."/>
            <person name="Zarowiecki M."/>
            <person name="Liu J.Z."/>
            <person name="Huckvale T."/>
            <person name="Cooper P.J."/>
            <person name="Grencis R.K."/>
            <person name="Berriman M."/>
        </authorList>
    </citation>
    <scope>NUCLEOTIDE SEQUENCE [LARGE SCALE GENOMIC DNA]</scope>
</reference>
<evidence type="ECO:0000259" key="2">
    <source>
        <dbReference type="Pfam" id="PF15044"/>
    </source>
</evidence>
<name>A0A077ZM34_TRITR</name>
<evidence type="ECO:0000313" key="3">
    <source>
        <dbReference type="EMBL" id="CDW60794.1"/>
    </source>
</evidence>
<dbReference type="GO" id="GO:0048312">
    <property type="term" value="P:intracellular distribution of mitochondria"/>
    <property type="evidence" value="ECO:0007669"/>
    <property type="project" value="TreeGrafter"/>
</dbReference>
<protein>
    <submittedName>
        <fullName evidence="3">Clustered mitochondria protein homolog</fullName>
    </submittedName>
</protein>
<keyword evidence="4" id="KW-1185">Reference proteome</keyword>
<feature type="region of interest" description="Disordered" evidence="1">
    <location>
        <begin position="96"/>
        <end position="121"/>
    </location>
</feature>
<dbReference type="Pfam" id="PF15044">
    <property type="entry name" value="CLU_N"/>
    <property type="match status" value="1"/>
</dbReference>
<dbReference type="InterPro" id="IPR028275">
    <property type="entry name" value="CLU_N"/>
</dbReference>
<reference evidence="3" key="1">
    <citation type="submission" date="2014-01" db="EMBL/GenBank/DDBJ databases">
        <authorList>
            <person name="Aslett M."/>
        </authorList>
    </citation>
    <scope>NUCLEOTIDE SEQUENCE</scope>
</reference>
<dbReference type="InterPro" id="IPR027523">
    <property type="entry name" value="CLU_prot"/>
</dbReference>
<dbReference type="SUPFAM" id="SSF103107">
    <property type="entry name" value="Hypothetical protein c14orf129, hspc210"/>
    <property type="match status" value="1"/>
</dbReference>
<dbReference type="PANTHER" id="PTHR12601:SF6">
    <property type="entry name" value="CLUSTERED MITOCHONDRIA PROTEIN HOMOLOG"/>
    <property type="match status" value="1"/>
</dbReference>
<dbReference type="AlphaFoldDB" id="A0A077ZM34"/>
<evidence type="ECO:0000256" key="1">
    <source>
        <dbReference type="SAM" id="MobiDB-lite"/>
    </source>
</evidence>
<accession>A0A077ZM34</accession>